<protein>
    <submittedName>
        <fullName evidence="1">Uncharacterized protein</fullName>
    </submittedName>
</protein>
<feature type="non-terminal residue" evidence="1">
    <location>
        <position position="1"/>
    </location>
</feature>
<dbReference type="EMBL" id="BARV01032575">
    <property type="protein sequence ID" value="GAI35585.1"/>
    <property type="molecule type" value="Genomic_DNA"/>
</dbReference>
<gene>
    <name evidence="1" type="ORF">S06H3_51349</name>
</gene>
<reference evidence="1" key="1">
    <citation type="journal article" date="2014" name="Front. Microbiol.">
        <title>High frequency of phylogenetically diverse reductive dehalogenase-homologous genes in deep subseafloor sedimentary metagenomes.</title>
        <authorList>
            <person name="Kawai M."/>
            <person name="Futagami T."/>
            <person name="Toyoda A."/>
            <person name="Takaki Y."/>
            <person name="Nishi S."/>
            <person name="Hori S."/>
            <person name="Arai W."/>
            <person name="Tsubouchi T."/>
            <person name="Morono Y."/>
            <person name="Uchiyama I."/>
            <person name="Ito T."/>
            <person name="Fujiyama A."/>
            <person name="Inagaki F."/>
            <person name="Takami H."/>
        </authorList>
    </citation>
    <scope>NUCLEOTIDE SEQUENCE</scope>
    <source>
        <strain evidence="1">Expedition CK06-06</strain>
    </source>
</reference>
<evidence type="ECO:0000313" key="1">
    <source>
        <dbReference type="EMBL" id="GAI35585.1"/>
    </source>
</evidence>
<name>X1P988_9ZZZZ</name>
<comment type="caution">
    <text evidence="1">The sequence shown here is derived from an EMBL/GenBank/DDBJ whole genome shotgun (WGS) entry which is preliminary data.</text>
</comment>
<organism evidence="1">
    <name type="scientific">marine sediment metagenome</name>
    <dbReference type="NCBI Taxonomy" id="412755"/>
    <lineage>
        <taxon>unclassified sequences</taxon>
        <taxon>metagenomes</taxon>
        <taxon>ecological metagenomes</taxon>
    </lineage>
</organism>
<proteinExistence type="predicted"/>
<sequence length="73" mass="8700">YSGYTVQIDMDYYDSLEAVCAQVKRCLIIFLEQHNLEALKNKAKMLNLHYHDYNLGDVLTTKEHREYWLCSHC</sequence>
<accession>X1P988</accession>
<dbReference type="AlphaFoldDB" id="X1P988"/>